<gene>
    <name evidence="9" type="primary">LOC102924734</name>
</gene>
<dbReference type="GeneID" id="102924734"/>
<proteinExistence type="inferred from homology"/>
<dbReference type="AlphaFoldDB" id="A0A6I9MH91"/>
<dbReference type="GO" id="GO:0047961">
    <property type="term" value="F:glycine N-acyltransferase activity"/>
    <property type="evidence" value="ECO:0007669"/>
    <property type="project" value="UniProtKB-EC"/>
</dbReference>
<dbReference type="EC" id="2.3.1.-" evidence="6"/>
<reference evidence="9 10" key="1">
    <citation type="submission" date="2018-10" db="EMBL/GenBank/DDBJ databases">
        <title>Improved assembly of the deer mouse Peromyscus maniculatus genome.</title>
        <authorList>
            <person name="Lassance J.-M."/>
            <person name="Hoekstra H.E."/>
        </authorList>
    </citation>
    <scope>NUCLEOTIDE SEQUENCE [LARGE SCALE GENOMIC DNA]</scope>
</reference>
<evidence type="ECO:0000256" key="3">
    <source>
        <dbReference type="ARBA" id="ARBA00022679"/>
    </source>
</evidence>
<evidence type="ECO:0000259" key="7">
    <source>
        <dbReference type="Pfam" id="PF06021"/>
    </source>
</evidence>
<sequence>MFYLQGSQMLQSLENSLRKYLPESLKVYGTVFHMNQGNPFKVKALVDKWPDFNTVVIRPQEQDMTDDLDPYTNTYLIYSKDPNNCQTFLGSSEVINWKQHLQIQSSQASLDKVIKRLGAINLGNVKHTECFLYMIPETAKKLAPSLVDAKNLVCNSDKPKPINQELFKFASLDVTHAALVNSIWHFGGNEKSQKFIERCIHTFPSFCIMGPEGIPVSWALMDHTGELRMGGTLPQYRRQGLIYHIASQQIQALRNLGFPMYAHVDKANFTIQRMAARMAYVTMPCTWNQWNYVPL</sequence>
<dbReference type="RefSeq" id="XP_006996821.1">
    <property type="nucleotide sequence ID" value="XM_006996759.4"/>
</dbReference>
<dbReference type="RefSeq" id="XP_042117136.1">
    <property type="nucleotide sequence ID" value="XM_042261202.2"/>
</dbReference>
<feature type="domain" description="Glycine N-acyltransferase N-terminal" evidence="7">
    <location>
        <begin position="1"/>
        <end position="204"/>
    </location>
</feature>
<dbReference type="Pfam" id="PF08444">
    <property type="entry name" value="Gly_acyl_tr_C"/>
    <property type="match status" value="1"/>
</dbReference>
<dbReference type="GeneTree" id="ENSGT00950000183133"/>
<dbReference type="Gene3D" id="3.40.630.30">
    <property type="match status" value="1"/>
</dbReference>
<dbReference type="PANTHER" id="PTHR15298:SF13">
    <property type="entry name" value="GLYCINE N-ACYLTRANSFERASE-LIKE PROTEIN KEG1"/>
    <property type="match status" value="1"/>
</dbReference>
<dbReference type="Pfam" id="PF06021">
    <property type="entry name" value="Gly_acyl_tr_N"/>
    <property type="match status" value="1"/>
</dbReference>
<evidence type="ECO:0000256" key="4">
    <source>
        <dbReference type="ARBA" id="ARBA00022990"/>
    </source>
</evidence>
<dbReference type="SUPFAM" id="SSF55729">
    <property type="entry name" value="Acyl-CoA N-acyltransferases (Nat)"/>
    <property type="match status" value="1"/>
</dbReference>
<dbReference type="InterPro" id="IPR016181">
    <property type="entry name" value="Acyl_CoA_acyltransferase"/>
</dbReference>
<dbReference type="InterPro" id="IPR013652">
    <property type="entry name" value="Glycine_N-acyltransferase_C"/>
</dbReference>
<dbReference type="GO" id="GO:0005739">
    <property type="term" value="C:mitochondrion"/>
    <property type="evidence" value="ECO:0007669"/>
    <property type="project" value="Ensembl"/>
</dbReference>
<evidence type="ECO:0000256" key="6">
    <source>
        <dbReference type="RuleBase" id="RU368002"/>
    </source>
</evidence>
<keyword evidence="5 6" id="KW-0012">Acyltransferase</keyword>
<evidence type="ECO:0000256" key="1">
    <source>
        <dbReference type="ARBA" id="ARBA00000378"/>
    </source>
</evidence>
<dbReference type="Proteomes" id="UP000694547">
    <property type="component" value="Chromosome 1"/>
</dbReference>
<dbReference type="Ensembl" id="ENSPEMT00000020044.2">
    <property type="protein sequence ID" value="ENSPEMP00000015739.1"/>
    <property type="gene ID" value="ENSPEMG00000015190.2"/>
</dbReference>
<evidence type="ECO:0000256" key="2">
    <source>
        <dbReference type="ARBA" id="ARBA00009110"/>
    </source>
</evidence>
<comment type="similarity">
    <text evidence="2 6">Belongs to the glycine N-acyltransferase family.</text>
</comment>
<dbReference type="InterPro" id="IPR010313">
    <property type="entry name" value="Glycine_N-acyltransferase"/>
</dbReference>
<evidence type="ECO:0000313" key="10">
    <source>
        <dbReference type="Proteomes" id="UP000694547"/>
    </source>
</evidence>
<dbReference type="PANTHER" id="PTHR15298">
    <property type="entry name" value="L-COA N-ACYLTRANSFERASE-RELATED"/>
    <property type="match status" value="1"/>
</dbReference>
<keyword evidence="4" id="KW-0007">Acetylation</keyword>
<evidence type="ECO:0000313" key="9">
    <source>
        <dbReference type="Ensembl" id="ENSPEMP00000015739.1"/>
    </source>
</evidence>
<comment type="catalytic activity">
    <reaction evidence="1">
        <text>an acyl-CoA + glycine = an N-acylglycine + CoA + H(+)</text>
        <dbReference type="Rhea" id="RHEA:19869"/>
        <dbReference type="ChEBI" id="CHEBI:15378"/>
        <dbReference type="ChEBI" id="CHEBI:57287"/>
        <dbReference type="ChEBI" id="CHEBI:57305"/>
        <dbReference type="ChEBI" id="CHEBI:57670"/>
        <dbReference type="ChEBI" id="CHEBI:58342"/>
        <dbReference type="EC" id="2.3.1.13"/>
    </reaction>
</comment>
<dbReference type="OrthoDB" id="61870at2759"/>
<reference evidence="9" key="3">
    <citation type="submission" date="2025-09" db="UniProtKB">
        <authorList>
            <consortium name="Ensembl"/>
        </authorList>
    </citation>
    <scope>IDENTIFICATION</scope>
</reference>
<keyword evidence="3 6" id="KW-0808">Transferase</keyword>
<evidence type="ECO:0000259" key="8">
    <source>
        <dbReference type="Pfam" id="PF08444"/>
    </source>
</evidence>
<dbReference type="FunFam" id="3.40.630.30:FF:000075">
    <property type="entry name" value="Glycine N-acyltransferase"/>
    <property type="match status" value="1"/>
</dbReference>
<reference evidence="9" key="2">
    <citation type="submission" date="2025-08" db="UniProtKB">
        <authorList>
            <consortium name="Ensembl"/>
        </authorList>
    </citation>
    <scope>IDENTIFICATION</scope>
</reference>
<accession>A0A6I9MH91</accession>
<organism evidence="9 10">
    <name type="scientific">Peromyscus maniculatus bairdii</name>
    <name type="common">Prairie deer mouse</name>
    <dbReference type="NCBI Taxonomy" id="230844"/>
    <lineage>
        <taxon>Eukaryota</taxon>
        <taxon>Metazoa</taxon>
        <taxon>Chordata</taxon>
        <taxon>Craniata</taxon>
        <taxon>Vertebrata</taxon>
        <taxon>Euteleostomi</taxon>
        <taxon>Mammalia</taxon>
        <taxon>Eutheria</taxon>
        <taxon>Euarchontoglires</taxon>
        <taxon>Glires</taxon>
        <taxon>Rodentia</taxon>
        <taxon>Myomorpha</taxon>
        <taxon>Muroidea</taxon>
        <taxon>Cricetidae</taxon>
        <taxon>Neotominae</taxon>
        <taxon>Peromyscus</taxon>
    </lineage>
</organism>
<keyword evidence="10" id="KW-1185">Reference proteome</keyword>
<protein>
    <recommendedName>
        <fullName evidence="6">Glycine N-acyltransferase-like protein</fullName>
        <ecNumber evidence="6">2.3.1.-</ecNumber>
    </recommendedName>
</protein>
<dbReference type="InterPro" id="IPR015938">
    <property type="entry name" value="Glycine_N-acyltransferase_N"/>
</dbReference>
<name>A0A6I9MH91_PERMB</name>
<feature type="domain" description="Glycine N-acyltransferase C-terminal" evidence="8">
    <location>
        <begin position="206"/>
        <end position="294"/>
    </location>
</feature>
<evidence type="ECO:0000256" key="5">
    <source>
        <dbReference type="ARBA" id="ARBA00023315"/>
    </source>
</evidence>